<proteinExistence type="predicted"/>
<keyword evidence="1" id="KW-0812">Transmembrane</keyword>
<keyword evidence="3" id="KW-1185">Reference proteome</keyword>
<dbReference type="AlphaFoldDB" id="A0A1Y2FZN1"/>
<sequence>MASELQLEVARQSVISGTAAVVAGMVYGTQISDTGFGESYLMVAAHVQFMVNGILQILGGLILSQHQLCTMGSTALRIFQAGNVWAPVPVLGVEAWGAKVGVSWPRLIKQAGLPAPDPKLYTFYSILHFGPGGLLLLSWAFLLWACIRGPARSTSAKPKSG</sequence>
<protein>
    <submittedName>
        <fullName evidence="2">Uncharacterized protein</fullName>
    </submittedName>
</protein>
<feature type="transmembrane region" description="Helical" evidence="1">
    <location>
        <begin position="123"/>
        <end position="147"/>
    </location>
</feature>
<feature type="transmembrane region" description="Helical" evidence="1">
    <location>
        <begin position="40"/>
        <end position="63"/>
    </location>
</feature>
<name>A0A1Y2FZN1_9BASI</name>
<dbReference type="EMBL" id="MCGR01000005">
    <property type="protein sequence ID" value="ORY89673.1"/>
    <property type="molecule type" value="Genomic_DNA"/>
</dbReference>
<reference evidence="2 3" key="1">
    <citation type="submission" date="2016-07" db="EMBL/GenBank/DDBJ databases">
        <title>Pervasive Adenine N6-methylation of Active Genes in Fungi.</title>
        <authorList>
            <consortium name="DOE Joint Genome Institute"/>
            <person name="Mondo S.J."/>
            <person name="Dannebaum R.O."/>
            <person name="Kuo R.C."/>
            <person name="Labutti K."/>
            <person name="Haridas S."/>
            <person name="Kuo A."/>
            <person name="Salamov A."/>
            <person name="Ahrendt S.R."/>
            <person name="Lipzen A."/>
            <person name="Sullivan W."/>
            <person name="Andreopoulos W.B."/>
            <person name="Clum A."/>
            <person name="Lindquist E."/>
            <person name="Daum C."/>
            <person name="Ramamoorthy G.K."/>
            <person name="Gryganskyi A."/>
            <person name="Culley D."/>
            <person name="Magnuson J.K."/>
            <person name="James T.Y."/>
            <person name="O'Malley M.A."/>
            <person name="Stajich J.E."/>
            <person name="Spatafora J.W."/>
            <person name="Visel A."/>
            <person name="Grigoriev I.V."/>
        </authorList>
    </citation>
    <scope>NUCLEOTIDE SEQUENCE [LARGE SCALE GENOMIC DNA]</scope>
    <source>
        <strain evidence="2 3">62-1032</strain>
    </source>
</reference>
<dbReference type="Proteomes" id="UP000193467">
    <property type="component" value="Unassembled WGS sequence"/>
</dbReference>
<organism evidence="2 3">
    <name type="scientific">Leucosporidium creatinivorum</name>
    <dbReference type="NCBI Taxonomy" id="106004"/>
    <lineage>
        <taxon>Eukaryota</taxon>
        <taxon>Fungi</taxon>
        <taxon>Dikarya</taxon>
        <taxon>Basidiomycota</taxon>
        <taxon>Pucciniomycotina</taxon>
        <taxon>Microbotryomycetes</taxon>
        <taxon>Leucosporidiales</taxon>
        <taxon>Leucosporidium</taxon>
    </lineage>
</organism>
<feature type="transmembrane region" description="Helical" evidence="1">
    <location>
        <begin position="12"/>
        <end position="28"/>
    </location>
</feature>
<keyword evidence="1" id="KW-1133">Transmembrane helix</keyword>
<accession>A0A1Y2FZN1</accession>
<evidence type="ECO:0000313" key="3">
    <source>
        <dbReference type="Proteomes" id="UP000193467"/>
    </source>
</evidence>
<evidence type="ECO:0000313" key="2">
    <source>
        <dbReference type="EMBL" id="ORY89673.1"/>
    </source>
</evidence>
<evidence type="ECO:0000256" key="1">
    <source>
        <dbReference type="SAM" id="Phobius"/>
    </source>
</evidence>
<keyword evidence="1" id="KW-0472">Membrane</keyword>
<dbReference type="InParanoid" id="A0A1Y2FZN1"/>
<dbReference type="OrthoDB" id="3406550at2759"/>
<gene>
    <name evidence="2" type="ORF">BCR35DRAFT_350122</name>
</gene>
<comment type="caution">
    <text evidence="2">The sequence shown here is derived from an EMBL/GenBank/DDBJ whole genome shotgun (WGS) entry which is preliminary data.</text>
</comment>